<dbReference type="Proteomes" id="UP000475862">
    <property type="component" value="Unassembled WGS sequence"/>
</dbReference>
<reference evidence="2 3" key="1">
    <citation type="submission" date="2019-08" db="EMBL/GenBank/DDBJ databases">
        <title>The genome of the soybean aphid Biotype 1, its phylome, world population structure and adaptation to the North American continent.</title>
        <authorList>
            <person name="Giordano R."/>
            <person name="Donthu R.K."/>
            <person name="Hernandez A.G."/>
            <person name="Wright C.L."/>
            <person name="Zimin A.V."/>
        </authorList>
    </citation>
    <scope>NUCLEOTIDE SEQUENCE [LARGE SCALE GENOMIC DNA]</scope>
    <source>
        <tissue evidence="2">Whole aphids</tissue>
    </source>
</reference>
<organism evidence="2 3">
    <name type="scientific">Aphis glycines</name>
    <name type="common">Soybean aphid</name>
    <dbReference type="NCBI Taxonomy" id="307491"/>
    <lineage>
        <taxon>Eukaryota</taxon>
        <taxon>Metazoa</taxon>
        <taxon>Ecdysozoa</taxon>
        <taxon>Arthropoda</taxon>
        <taxon>Hexapoda</taxon>
        <taxon>Insecta</taxon>
        <taxon>Pterygota</taxon>
        <taxon>Neoptera</taxon>
        <taxon>Paraneoptera</taxon>
        <taxon>Hemiptera</taxon>
        <taxon>Sternorrhyncha</taxon>
        <taxon>Aphidomorpha</taxon>
        <taxon>Aphidoidea</taxon>
        <taxon>Aphididae</taxon>
        <taxon>Aphidini</taxon>
        <taxon>Aphis</taxon>
        <taxon>Aphis</taxon>
    </lineage>
</organism>
<evidence type="ECO:0000256" key="1">
    <source>
        <dbReference type="SAM" id="MobiDB-lite"/>
    </source>
</evidence>
<accession>A0A6G0TVK8</accession>
<dbReference type="PANTHER" id="PTHR33936">
    <property type="entry name" value="PROTEIN CBG17840"/>
    <property type="match status" value="1"/>
</dbReference>
<proteinExistence type="predicted"/>
<dbReference type="EMBL" id="VYZN01000014">
    <property type="protein sequence ID" value="KAE9539610.1"/>
    <property type="molecule type" value="Genomic_DNA"/>
</dbReference>
<dbReference type="InterPro" id="IPR052797">
    <property type="entry name" value="RegFact_GeneExpr_CellDeath"/>
</dbReference>
<feature type="region of interest" description="Disordered" evidence="1">
    <location>
        <begin position="1"/>
        <end position="22"/>
    </location>
</feature>
<dbReference type="OrthoDB" id="10031901at2759"/>
<dbReference type="AlphaFoldDB" id="A0A6G0TVK8"/>
<sequence length="408" mass="47603">MPEAKVPPYSDPEPISSDNESPFCPMHNSITRRHSNFIYTLTHNNGKKSSKSGGSVKIGHVCLSNIVVHKETTKVNVDYCSTHLWHTVKIAKQRIPIEERNKIAGKLAIGIPVNRILDNIRELEVGTPLKRIHLIEKKYLHNIKRDYNISYNTKSHENDAVSVRLWVEDMKKKGENNPILYFEEQGENDENVPHFRTINPSIFMSDDEPAFYNAWSSVMGPVEKQLLCTWHVLRNWSKNLNKIHSHDKNPLFLKLLTLLHETDEKSFSAELSHVINQLINDADTADFRKYFISTYSTRVEKWAFFNRKHLGININMYLETLHKSIKYCYLEGKQCKRLDLSINALMLLVRDKSFERTIKITKKKRSNKLLQIISSHNKSKNILPEMIVKFENYWLVNSETEINIKYKV</sequence>
<keyword evidence="3" id="KW-1185">Reference proteome</keyword>
<evidence type="ECO:0008006" key="4">
    <source>
        <dbReference type="Google" id="ProtNLM"/>
    </source>
</evidence>
<protein>
    <recommendedName>
        <fullName evidence="4">MULE transposase domain-containing protein</fullName>
    </recommendedName>
</protein>
<comment type="caution">
    <text evidence="2">The sequence shown here is derived from an EMBL/GenBank/DDBJ whole genome shotgun (WGS) entry which is preliminary data.</text>
</comment>
<evidence type="ECO:0000313" key="2">
    <source>
        <dbReference type="EMBL" id="KAE9539610.1"/>
    </source>
</evidence>
<name>A0A6G0TVK8_APHGL</name>
<gene>
    <name evidence="2" type="ORF">AGLY_004862</name>
</gene>
<evidence type="ECO:0000313" key="3">
    <source>
        <dbReference type="Proteomes" id="UP000475862"/>
    </source>
</evidence>
<dbReference type="PANTHER" id="PTHR33936:SF24">
    <property type="entry name" value="C2H2-TYPE DOMAIN-CONTAINING PROTEIN"/>
    <property type="match status" value="1"/>
</dbReference>